<dbReference type="eggNOG" id="COG0822">
    <property type="taxonomic scope" value="Bacteria"/>
</dbReference>
<dbReference type="GO" id="GO:0016226">
    <property type="term" value="P:iron-sulfur cluster assembly"/>
    <property type="evidence" value="ECO:0007669"/>
    <property type="project" value="InterPro"/>
</dbReference>
<dbReference type="EMBL" id="AGWL01000008">
    <property type="protein sequence ID" value="EKU94733.1"/>
    <property type="molecule type" value="Genomic_DNA"/>
</dbReference>
<sequence>MGELDELYQQIILDAARERHGEGSLAAPEGESYQVNTLCGDKVNMQVALSEDGERLEHLAWQGDGCSISQASISIMNDLLAGQSVDRLSKLYEIFREMMDGRGKELPEEQADELEDAAAFVGVAKFPMRIKCALLGWMALREATDEAIAQRAKG</sequence>
<evidence type="ECO:0000259" key="1">
    <source>
        <dbReference type="Pfam" id="PF01592"/>
    </source>
</evidence>
<dbReference type="NCBIfam" id="TIGR01994">
    <property type="entry name" value="SUF_scaf_2"/>
    <property type="match status" value="1"/>
</dbReference>
<reference evidence="2 3" key="1">
    <citation type="submission" date="2012-09" db="EMBL/GenBank/DDBJ databases">
        <title>The Genome Sequence of Actinobaculum massiliae ACS-171-V-COL2.</title>
        <authorList>
            <consortium name="The Broad Institute Genome Sequencing Platform"/>
            <person name="Earl A."/>
            <person name="Ward D."/>
            <person name="Feldgarden M."/>
            <person name="Gevers D."/>
            <person name="Saerens B."/>
            <person name="Vaneechoutte M."/>
            <person name="Walker B."/>
            <person name="Young S.K."/>
            <person name="Zeng Q."/>
            <person name="Gargeya S."/>
            <person name="Fitzgerald M."/>
            <person name="Haas B."/>
            <person name="Abouelleil A."/>
            <person name="Alvarado L."/>
            <person name="Arachchi H.M."/>
            <person name="Berlin A."/>
            <person name="Chapman S.B."/>
            <person name="Goldberg J."/>
            <person name="Griggs A."/>
            <person name="Gujja S."/>
            <person name="Hansen M."/>
            <person name="Howarth C."/>
            <person name="Imamovic A."/>
            <person name="Larimer J."/>
            <person name="McCowen C."/>
            <person name="Montmayeur A."/>
            <person name="Murphy C."/>
            <person name="Neiman D."/>
            <person name="Pearson M."/>
            <person name="Priest M."/>
            <person name="Roberts A."/>
            <person name="Saif S."/>
            <person name="Shea T."/>
            <person name="Sisk P."/>
            <person name="Sykes S."/>
            <person name="Wortman J."/>
            <person name="Nusbaum C."/>
            <person name="Birren B."/>
        </authorList>
    </citation>
    <scope>NUCLEOTIDE SEQUENCE [LARGE SCALE GENOMIC DNA]</scope>
    <source>
        <strain evidence="3">ACS-171-V-Col2</strain>
    </source>
</reference>
<dbReference type="PATRIC" id="fig|883066.3.peg.1741"/>
<dbReference type="AlphaFoldDB" id="K9EDF1"/>
<dbReference type="GO" id="GO:0051536">
    <property type="term" value="F:iron-sulfur cluster binding"/>
    <property type="evidence" value="ECO:0007669"/>
    <property type="project" value="InterPro"/>
</dbReference>
<evidence type="ECO:0000313" key="3">
    <source>
        <dbReference type="Proteomes" id="UP000009888"/>
    </source>
</evidence>
<keyword evidence="3" id="KW-1185">Reference proteome</keyword>
<name>K9EDF1_9ACTO</name>
<comment type="caution">
    <text evidence="2">The sequence shown here is derived from an EMBL/GenBank/DDBJ whole genome shotgun (WGS) entry which is preliminary data.</text>
</comment>
<evidence type="ECO:0000313" key="2">
    <source>
        <dbReference type="EMBL" id="EKU94733.1"/>
    </source>
</evidence>
<gene>
    <name evidence="2" type="ORF">HMPREF9233_01680</name>
</gene>
<organism evidence="2 3">
    <name type="scientific">Actinobaculum massiliense ACS-171-V-Col2</name>
    <dbReference type="NCBI Taxonomy" id="883066"/>
    <lineage>
        <taxon>Bacteria</taxon>
        <taxon>Bacillati</taxon>
        <taxon>Actinomycetota</taxon>
        <taxon>Actinomycetes</taxon>
        <taxon>Actinomycetales</taxon>
        <taxon>Actinomycetaceae</taxon>
        <taxon>Actinobaculum</taxon>
    </lineage>
</organism>
<dbReference type="STRING" id="202789.GCA_001457435_00423"/>
<accession>K9EDF1</accession>
<proteinExistence type="predicted"/>
<dbReference type="InterPro" id="IPR002871">
    <property type="entry name" value="NIF_FeS_clus_asmbl_NifU_N"/>
</dbReference>
<dbReference type="Proteomes" id="UP000009888">
    <property type="component" value="Unassembled WGS sequence"/>
</dbReference>
<dbReference type="CDD" id="cd06664">
    <property type="entry name" value="IscU_like"/>
    <property type="match status" value="1"/>
</dbReference>
<dbReference type="Pfam" id="PF01592">
    <property type="entry name" value="NifU_N"/>
    <property type="match status" value="1"/>
</dbReference>
<dbReference type="RefSeq" id="WP_007001885.1">
    <property type="nucleotide sequence ID" value="NZ_JH992956.1"/>
</dbReference>
<dbReference type="HOGENOM" id="CLU_079283_4_0_11"/>
<feature type="domain" description="NIF system FeS cluster assembly NifU N-terminal" evidence="1">
    <location>
        <begin position="8"/>
        <end position="132"/>
    </location>
</feature>
<dbReference type="SUPFAM" id="SSF82649">
    <property type="entry name" value="SufE/NifU"/>
    <property type="match status" value="1"/>
</dbReference>
<protein>
    <submittedName>
        <fullName evidence="2">NifU family SUF system FeS assembly protein</fullName>
    </submittedName>
</protein>
<dbReference type="GO" id="GO:0005506">
    <property type="term" value="F:iron ion binding"/>
    <property type="evidence" value="ECO:0007669"/>
    <property type="project" value="InterPro"/>
</dbReference>
<dbReference type="Gene3D" id="3.90.1010.10">
    <property type="match status" value="1"/>
</dbReference>